<dbReference type="InterPro" id="IPR010920">
    <property type="entry name" value="LSM_dom_sf"/>
</dbReference>
<dbReference type="Pfam" id="PF21088">
    <property type="entry name" value="MS_channel_1st"/>
    <property type="match status" value="1"/>
</dbReference>
<dbReference type="EMBL" id="AP014546">
    <property type="protein sequence ID" value="BBB31139.1"/>
    <property type="molecule type" value="Genomic_DNA"/>
</dbReference>
<feature type="domain" description="Mechanosensitive ion channel MscS" evidence="8">
    <location>
        <begin position="109"/>
        <end position="174"/>
    </location>
</feature>
<evidence type="ECO:0000313" key="12">
    <source>
        <dbReference type="Proteomes" id="UP000595332"/>
    </source>
</evidence>
<evidence type="ECO:0000256" key="1">
    <source>
        <dbReference type="ARBA" id="ARBA00004651"/>
    </source>
</evidence>
<keyword evidence="7" id="KW-0813">Transport</keyword>
<feature type="transmembrane region" description="Helical" evidence="7">
    <location>
        <begin position="20"/>
        <end position="40"/>
    </location>
</feature>
<dbReference type="AlphaFoldDB" id="A0A7R6SWX0"/>
<dbReference type="GO" id="GO:0008381">
    <property type="term" value="F:mechanosensitive monoatomic ion channel activity"/>
    <property type="evidence" value="ECO:0007669"/>
    <property type="project" value="InterPro"/>
</dbReference>
<evidence type="ECO:0000256" key="5">
    <source>
        <dbReference type="ARBA" id="ARBA00022989"/>
    </source>
</evidence>
<dbReference type="Gene3D" id="1.10.287.1260">
    <property type="match status" value="1"/>
</dbReference>
<dbReference type="Pfam" id="PF00924">
    <property type="entry name" value="MS_channel_2nd"/>
    <property type="match status" value="1"/>
</dbReference>
<sequence length="276" mass="30254">MALIMEQLETYIEQAKELVLVYGTQFLMALAVLLIGLWVITRFTRFLQASMFNKLPDQTLGSFLASGINIVLKVLLVISVASMVGIETTSFVAILGAAGLAVGLALQGSLSNFAGGVMVLIFRPFKVGDYLEAQSLQGFVKDIGIFVTTLETFDKRIVVIPNGPLANGNLINHTASDIRAVESSIGVAYSDDIYKAKAALEAVIQQDDRVLQSEDNVVAVVNLGDSSIDFMVRAFVKTDDYWSFYFDILPRLKTAVEKVGCSIPFPQRDVHLYQDR</sequence>
<organism evidence="11 12">
    <name type="scientific">Neptunomonas japonica JAMM 1380</name>
    <dbReference type="NCBI Taxonomy" id="1441457"/>
    <lineage>
        <taxon>Bacteria</taxon>
        <taxon>Pseudomonadati</taxon>
        <taxon>Pseudomonadota</taxon>
        <taxon>Gammaproteobacteria</taxon>
        <taxon>Oceanospirillales</taxon>
        <taxon>Oceanospirillaceae</taxon>
        <taxon>Neptunomonas</taxon>
    </lineage>
</organism>
<keyword evidence="4 7" id="KW-0812">Transmembrane</keyword>
<comment type="similarity">
    <text evidence="2 7">Belongs to the MscS (TC 1.A.23) family.</text>
</comment>
<dbReference type="KEGG" id="njp:NEJAP_3201"/>
<dbReference type="InterPro" id="IPR049278">
    <property type="entry name" value="MS_channel_C"/>
</dbReference>
<gene>
    <name evidence="11" type="ORF">NEJAP_3201</name>
</gene>
<comment type="function">
    <text evidence="7">Mechanosensitive channel that participates in the regulation of osmotic pressure changes within the cell, opening in response to stretch forces in the membrane lipid bilayer, without the need for other proteins. Contributes to normal resistance to hypoosmotic shock. Forms an ion channel of 1.0 nanosiemens conductance with a slight preference for anions.</text>
</comment>
<accession>A0A7R6SWX0</accession>
<dbReference type="InterPro" id="IPR006686">
    <property type="entry name" value="MscS_channel_CS"/>
</dbReference>
<evidence type="ECO:0000313" key="11">
    <source>
        <dbReference type="EMBL" id="BBB31139.1"/>
    </source>
</evidence>
<dbReference type="Gene3D" id="3.30.70.100">
    <property type="match status" value="1"/>
</dbReference>
<evidence type="ECO:0000256" key="6">
    <source>
        <dbReference type="ARBA" id="ARBA00023136"/>
    </source>
</evidence>
<evidence type="ECO:0000259" key="10">
    <source>
        <dbReference type="Pfam" id="PF21088"/>
    </source>
</evidence>
<dbReference type="InterPro" id="IPR011066">
    <property type="entry name" value="MscS_channel_C_sf"/>
</dbReference>
<keyword evidence="7" id="KW-0407">Ion channel</keyword>
<comment type="subcellular location">
    <subcellularLocation>
        <location evidence="7">Cell inner membrane</location>
        <topology evidence="7">Multi-pass membrane protein</topology>
    </subcellularLocation>
    <subcellularLocation>
        <location evidence="1">Cell membrane</location>
        <topology evidence="1">Multi-pass membrane protein</topology>
    </subcellularLocation>
</comment>
<keyword evidence="12" id="KW-1185">Reference proteome</keyword>
<dbReference type="InterPro" id="IPR006685">
    <property type="entry name" value="MscS_channel_2nd"/>
</dbReference>
<dbReference type="Pfam" id="PF21082">
    <property type="entry name" value="MS_channel_3rd"/>
    <property type="match status" value="1"/>
</dbReference>
<keyword evidence="7" id="KW-0406">Ion transport</keyword>
<proteinExistence type="inferred from homology"/>
<evidence type="ECO:0000256" key="3">
    <source>
        <dbReference type="ARBA" id="ARBA00022475"/>
    </source>
</evidence>
<dbReference type="Proteomes" id="UP000595332">
    <property type="component" value="Chromosome"/>
</dbReference>
<dbReference type="Gene3D" id="2.30.30.60">
    <property type="match status" value="1"/>
</dbReference>
<dbReference type="InterPro" id="IPR049142">
    <property type="entry name" value="MS_channel_1st"/>
</dbReference>
<keyword evidence="5 7" id="KW-1133">Transmembrane helix</keyword>
<feature type="domain" description="Mechanosensitive ion channel MscS C-terminal" evidence="9">
    <location>
        <begin position="182"/>
        <end position="262"/>
    </location>
</feature>
<name>A0A7R6SWX0_9GAMM</name>
<dbReference type="PROSITE" id="PS01246">
    <property type="entry name" value="UPF0003"/>
    <property type="match status" value="1"/>
</dbReference>
<evidence type="ECO:0000256" key="4">
    <source>
        <dbReference type="ARBA" id="ARBA00022692"/>
    </source>
</evidence>
<dbReference type="PANTHER" id="PTHR30221:SF1">
    <property type="entry name" value="SMALL-CONDUCTANCE MECHANOSENSITIVE CHANNEL"/>
    <property type="match status" value="1"/>
</dbReference>
<dbReference type="SUPFAM" id="SSF82689">
    <property type="entry name" value="Mechanosensitive channel protein MscS (YggB), C-terminal domain"/>
    <property type="match status" value="1"/>
</dbReference>
<dbReference type="GO" id="GO:0005886">
    <property type="term" value="C:plasma membrane"/>
    <property type="evidence" value="ECO:0007669"/>
    <property type="project" value="UniProtKB-SubCell"/>
</dbReference>
<evidence type="ECO:0000259" key="8">
    <source>
        <dbReference type="Pfam" id="PF00924"/>
    </source>
</evidence>
<dbReference type="InterPro" id="IPR011014">
    <property type="entry name" value="MscS_channel_TM-2"/>
</dbReference>
<evidence type="ECO:0000256" key="7">
    <source>
        <dbReference type="RuleBase" id="RU369025"/>
    </source>
</evidence>
<reference evidence="11 12" key="1">
    <citation type="journal article" date="2008" name="Int. J. Syst. Evol. Microbiol.">
        <title>Neptunomonas japonica sp. nov., an Osedax japonicus symbiont-like bacterium isolated from sediment adjacent to sperm whale carcasses off Kagoshima, Japan.</title>
        <authorList>
            <person name="Miyazaki M."/>
            <person name="Nogi Y."/>
            <person name="Fujiwara Y."/>
            <person name="Kawato M."/>
            <person name="Kubokawa K."/>
            <person name="Horikoshi K."/>
        </authorList>
    </citation>
    <scope>NUCLEOTIDE SEQUENCE [LARGE SCALE GENOMIC DNA]</scope>
    <source>
        <strain evidence="11 12">JAMM 1380</strain>
    </source>
</reference>
<dbReference type="SUPFAM" id="SSF50182">
    <property type="entry name" value="Sm-like ribonucleoproteins"/>
    <property type="match status" value="1"/>
</dbReference>
<keyword evidence="6 7" id="KW-0472">Membrane</keyword>
<feature type="transmembrane region" description="Helical" evidence="7">
    <location>
        <begin position="92"/>
        <end position="122"/>
    </location>
</feature>
<dbReference type="PANTHER" id="PTHR30221">
    <property type="entry name" value="SMALL-CONDUCTANCE MECHANOSENSITIVE CHANNEL"/>
    <property type="match status" value="1"/>
</dbReference>
<feature type="transmembrane region" description="Helical" evidence="7">
    <location>
        <begin position="60"/>
        <end position="86"/>
    </location>
</feature>
<evidence type="ECO:0000259" key="9">
    <source>
        <dbReference type="Pfam" id="PF21082"/>
    </source>
</evidence>
<keyword evidence="3" id="KW-1003">Cell membrane</keyword>
<evidence type="ECO:0000256" key="2">
    <source>
        <dbReference type="ARBA" id="ARBA00008017"/>
    </source>
</evidence>
<dbReference type="InterPro" id="IPR023408">
    <property type="entry name" value="MscS_beta-dom_sf"/>
</dbReference>
<dbReference type="SUPFAM" id="SSF82861">
    <property type="entry name" value="Mechanosensitive channel protein MscS (YggB), transmembrane region"/>
    <property type="match status" value="1"/>
</dbReference>
<keyword evidence="7" id="KW-0997">Cell inner membrane</keyword>
<comment type="subunit">
    <text evidence="7">Homoheptamer.</text>
</comment>
<feature type="domain" description="Mechanosensitive ion channel transmembrane helices 2/3" evidence="10">
    <location>
        <begin position="68"/>
        <end position="107"/>
    </location>
</feature>
<comment type="caution">
    <text evidence="7">Lacks conserved residue(s) required for the propagation of feature annotation.</text>
</comment>
<dbReference type="InterPro" id="IPR045275">
    <property type="entry name" value="MscS_archaea/bacteria_type"/>
</dbReference>
<protein>
    <recommendedName>
        <fullName evidence="7">Small-conductance mechanosensitive channel</fullName>
    </recommendedName>
</protein>